<dbReference type="InterPro" id="IPR036249">
    <property type="entry name" value="Thioredoxin-like_sf"/>
</dbReference>
<protein>
    <submittedName>
        <fullName evidence="6">Thioredoxin domain-containing protein</fullName>
    </submittedName>
</protein>
<organism evidence="6 7">
    <name type="scientific">Pelomonas cellulosilytica</name>
    <dbReference type="NCBI Taxonomy" id="2906762"/>
    <lineage>
        <taxon>Bacteria</taxon>
        <taxon>Pseudomonadati</taxon>
        <taxon>Pseudomonadota</taxon>
        <taxon>Betaproteobacteria</taxon>
        <taxon>Burkholderiales</taxon>
        <taxon>Sphaerotilaceae</taxon>
        <taxon>Roseateles</taxon>
    </lineage>
</organism>
<keyword evidence="1" id="KW-0813">Transport</keyword>
<comment type="caution">
    <text evidence="6">The sequence shown here is derived from an EMBL/GenBank/DDBJ whole genome shotgun (WGS) entry which is preliminary data.</text>
</comment>
<reference evidence="6 7" key="1">
    <citation type="submission" date="2021-12" db="EMBL/GenBank/DDBJ databases">
        <title>Genome seq of P8.</title>
        <authorList>
            <person name="Seo T."/>
        </authorList>
    </citation>
    <scope>NUCLEOTIDE SEQUENCE [LARGE SCALE GENOMIC DNA]</scope>
    <source>
        <strain evidence="6 7">P8</strain>
    </source>
</reference>
<evidence type="ECO:0000256" key="2">
    <source>
        <dbReference type="ARBA" id="ARBA00022982"/>
    </source>
</evidence>
<dbReference type="SUPFAM" id="SSF52833">
    <property type="entry name" value="Thioredoxin-like"/>
    <property type="match status" value="1"/>
</dbReference>
<dbReference type="InterPro" id="IPR017937">
    <property type="entry name" value="Thioredoxin_CS"/>
</dbReference>
<dbReference type="PANTHER" id="PTHR45663:SF11">
    <property type="entry name" value="GEO12009P1"/>
    <property type="match status" value="1"/>
</dbReference>
<dbReference type="PANTHER" id="PTHR45663">
    <property type="entry name" value="GEO12009P1"/>
    <property type="match status" value="1"/>
</dbReference>
<dbReference type="RefSeq" id="WP_233373708.1">
    <property type="nucleotide sequence ID" value="NZ_JAJTWU010000008.1"/>
</dbReference>
<dbReference type="EMBL" id="JAJTWU010000008">
    <property type="protein sequence ID" value="MCE4556661.1"/>
    <property type="molecule type" value="Genomic_DNA"/>
</dbReference>
<dbReference type="PRINTS" id="PR00421">
    <property type="entry name" value="THIOREDOXIN"/>
</dbReference>
<dbReference type="Gene3D" id="3.40.30.10">
    <property type="entry name" value="Glutaredoxin"/>
    <property type="match status" value="1"/>
</dbReference>
<evidence type="ECO:0000256" key="1">
    <source>
        <dbReference type="ARBA" id="ARBA00022448"/>
    </source>
</evidence>
<keyword evidence="2" id="KW-0249">Electron transport</keyword>
<keyword evidence="7" id="KW-1185">Reference proteome</keyword>
<dbReference type="Pfam" id="PF00085">
    <property type="entry name" value="Thioredoxin"/>
    <property type="match status" value="1"/>
</dbReference>
<evidence type="ECO:0000256" key="3">
    <source>
        <dbReference type="ARBA" id="ARBA00023157"/>
    </source>
</evidence>
<gene>
    <name evidence="6" type="ORF">LXT13_19870</name>
</gene>
<dbReference type="PROSITE" id="PS00194">
    <property type="entry name" value="THIOREDOXIN_1"/>
    <property type="match status" value="1"/>
</dbReference>
<dbReference type="InterPro" id="IPR013766">
    <property type="entry name" value="Thioredoxin_domain"/>
</dbReference>
<evidence type="ECO:0000313" key="7">
    <source>
        <dbReference type="Proteomes" id="UP001200741"/>
    </source>
</evidence>
<dbReference type="Proteomes" id="UP001200741">
    <property type="component" value="Unassembled WGS sequence"/>
</dbReference>
<evidence type="ECO:0000259" key="5">
    <source>
        <dbReference type="PROSITE" id="PS51352"/>
    </source>
</evidence>
<keyword evidence="4" id="KW-0676">Redox-active center</keyword>
<sequence length="113" mass="12165">MTAQVIPVSDATFETEVARSETPVLVDFWAPWCGPCMALLPTLEALAPMYDGSLKIVKVNIDECPGLAEKFDVQGIPHLILTKGGEATATLHDRSRTRLAGELDALLDQDGEA</sequence>
<dbReference type="PROSITE" id="PS51352">
    <property type="entry name" value="THIOREDOXIN_2"/>
    <property type="match status" value="1"/>
</dbReference>
<accession>A0ABS8XVG4</accession>
<proteinExistence type="predicted"/>
<dbReference type="CDD" id="cd02947">
    <property type="entry name" value="TRX_family"/>
    <property type="match status" value="1"/>
</dbReference>
<evidence type="ECO:0000313" key="6">
    <source>
        <dbReference type="EMBL" id="MCE4556661.1"/>
    </source>
</evidence>
<feature type="domain" description="Thioredoxin" evidence="5">
    <location>
        <begin position="1"/>
        <end position="112"/>
    </location>
</feature>
<evidence type="ECO:0000256" key="4">
    <source>
        <dbReference type="ARBA" id="ARBA00023284"/>
    </source>
</evidence>
<keyword evidence="3" id="KW-1015">Disulfide bond</keyword>
<name>A0ABS8XVG4_9BURK</name>